<dbReference type="Gene3D" id="3.10.450.50">
    <property type="match status" value="1"/>
</dbReference>
<evidence type="ECO:0000256" key="1">
    <source>
        <dbReference type="SAM" id="SignalP"/>
    </source>
</evidence>
<sequence>MRISAMPVVLLSFLALTTADNNHKPRGCNPKAKGPTLEKDQQAAMADFAKLLLIDNKPIVAYDKYVPGQYIQHNPFAQSGREFSLNFLTEARAQGWRSDKLTFFAGQGYGFTHIRAFWQNTTSSVMDYFRFEGTCIVEHWDVVQVITGNETNPIAFF</sequence>
<protein>
    <recommendedName>
        <fullName evidence="4">SnoaL-like domain-containing protein</fullName>
    </recommendedName>
</protein>
<name>A0A8H6I137_9AGAR</name>
<reference evidence="2 3" key="1">
    <citation type="submission" date="2020-07" db="EMBL/GenBank/DDBJ databases">
        <title>Comparative genomics of pyrophilous fungi reveals a link between fire events and developmental genes.</title>
        <authorList>
            <consortium name="DOE Joint Genome Institute"/>
            <person name="Steindorff A.S."/>
            <person name="Carver A."/>
            <person name="Calhoun S."/>
            <person name="Stillman K."/>
            <person name="Liu H."/>
            <person name="Lipzen A."/>
            <person name="Pangilinan J."/>
            <person name="Labutti K."/>
            <person name="Bruns T.D."/>
            <person name="Grigoriev I.V."/>
        </authorList>
    </citation>
    <scope>NUCLEOTIDE SEQUENCE [LARGE SCALE GENOMIC DNA]</scope>
    <source>
        <strain evidence="2 3">CBS 144469</strain>
    </source>
</reference>
<keyword evidence="1" id="KW-0732">Signal</keyword>
<accession>A0A8H6I137</accession>
<feature type="signal peptide" evidence="1">
    <location>
        <begin position="1"/>
        <end position="19"/>
    </location>
</feature>
<evidence type="ECO:0000313" key="3">
    <source>
        <dbReference type="Proteomes" id="UP000521943"/>
    </source>
</evidence>
<comment type="caution">
    <text evidence="2">The sequence shown here is derived from an EMBL/GenBank/DDBJ whole genome shotgun (WGS) entry which is preliminary data.</text>
</comment>
<feature type="chain" id="PRO_5033989922" description="SnoaL-like domain-containing protein" evidence="1">
    <location>
        <begin position="20"/>
        <end position="157"/>
    </location>
</feature>
<proteinExistence type="predicted"/>
<dbReference type="Proteomes" id="UP000521943">
    <property type="component" value="Unassembled WGS sequence"/>
</dbReference>
<dbReference type="EMBL" id="JACGCI010000025">
    <property type="protein sequence ID" value="KAF6756686.1"/>
    <property type="molecule type" value="Genomic_DNA"/>
</dbReference>
<gene>
    <name evidence="2" type="ORF">DFP72DRAFT_893494</name>
</gene>
<keyword evidence="3" id="KW-1185">Reference proteome</keyword>
<evidence type="ECO:0000313" key="2">
    <source>
        <dbReference type="EMBL" id="KAF6756686.1"/>
    </source>
</evidence>
<dbReference type="AlphaFoldDB" id="A0A8H6I137"/>
<dbReference type="SUPFAM" id="SSF54427">
    <property type="entry name" value="NTF2-like"/>
    <property type="match status" value="1"/>
</dbReference>
<dbReference type="InterPro" id="IPR032710">
    <property type="entry name" value="NTF2-like_dom_sf"/>
</dbReference>
<dbReference type="OrthoDB" id="2820488at2759"/>
<organism evidence="2 3">
    <name type="scientific">Ephemerocybe angulata</name>
    <dbReference type="NCBI Taxonomy" id="980116"/>
    <lineage>
        <taxon>Eukaryota</taxon>
        <taxon>Fungi</taxon>
        <taxon>Dikarya</taxon>
        <taxon>Basidiomycota</taxon>
        <taxon>Agaricomycotina</taxon>
        <taxon>Agaricomycetes</taxon>
        <taxon>Agaricomycetidae</taxon>
        <taxon>Agaricales</taxon>
        <taxon>Agaricineae</taxon>
        <taxon>Psathyrellaceae</taxon>
        <taxon>Ephemerocybe</taxon>
    </lineage>
</organism>
<evidence type="ECO:0008006" key="4">
    <source>
        <dbReference type="Google" id="ProtNLM"/>
    </source>
</evidence>